<dbReference type="PROSITE" id="PS51184">
    <property type="entry name" value="JMJC"/>
    <property type="match status" value="1"/>
</dbReference>
<comment type="function">
    <text evidence="8">Histone demethylase that specifically demethylates 'Lys-9' of histone H3, thereby playing a central role in histone code.</text>
</comment>
<comment type="subcellular location">
    <subcellularLocation>
        <location evidence="1 8">Nucleus</location>
    </subcellularLocation>
</comment>
<keyword evidence="4 8" id="KW-0408">Iron</keyword>
<protein>
    <recommendedName>
        <fullName evidence="8">Lysine-specific demethylase</fullName>
        <ecNumber evidence="8">1.14.11.65</ecNumber>
    </recommendedName>
</protein>
<feature type="region of interest" description="Disordered" evidence="9">
    <location>
        <begin position="268"/>
        <end position="307"/>
    </location>
</feature>
<comment type="catalytic activity">
    <reaction evidence="7 8">
        <text>N(6),N(6)-dimethyl-L-lysyl(9)-[histone H3] + 2 2-oxoglutarate + 2 O2 = L-lysyl(9)-[histone H3] + 2 formaldehyde + 2 succinate + 2 CO2</text>
        <dbReference type="Rhea" id="RHEA:60188"/>
        <dbReference type="Rhea" id="RHEA-COMP:15541"/>
        <dbReference type="Rhea" id="RHEA-COMP:15546"/>
        <dbReference type="ChEBI" id="CHEBI:15379"/>
        <dbReference type="ChEBI" id="CHEBI:16526"/>
        <dbReference type="ChEBI" id="CHEBI:16810"/>
        <dbReference type="ChEBI" id="CHEBI:16842"/>
        <dbReference type="ChEBI" id="CHEBI:29969"/>
        <dbReference type="ChEBI" id="CHEBI:30031"/>
        <dbReference type="ChEBI" id="CHEBI:61976"/>
        <dbReference type="EC" id="1.14.11.65"/>
    </reaction>
</comment>
<dbReference type="AlphaFoldDB" id="A0A8B9KDG2"/>
<dbReference type="Gene3D" id="2.60.120.650">
    <property type="entry name" value="Cupin"/>
    <property type="match status" value="1"/>
</dbReference>
<dbReference type="GO" id="GO:0003712">
    <property type="term" value="F:transcription coregulator activity"/>
    <property type="evidence" value="ECO:0007669"/>
    <property type="project" value="TreeGrafter"/>
</dbReference>
<dbReference type="EC" id="1.14.11.65" evidence="8"/>
<feature type="compositionally biased region" description="Polar residues" evidence="9">
    <location>
        <begin position="15"/>
        <end position="24"/>
    </location>
</feature>
<feature type="region of interest" description="Disordered" evidence="9">
    <location>
        <begin position="1"/>
        <end position="38"/>
    </location>
</feature>
<feature type="domain" description="JmjC" evidence="10">
    <location>
        <begin position="881"/>
        <end position="1104"/>
    </location>
</feature>
<dbReference type="FunFam" id="2.60.120.650:FF:000004">
    <property type="entry name" value="Putative lysine-specific demethylase 3B"/>
    <property type="match status" value="1"/>
</dbReference>
<dbReference type="PANTHER" id="PTHR12549:SF8">
    <property type="entry name" value="LYSINE-SPECIFIC DEMETHYLASE 3B"/>
    <property type="match status" value="1"/>
</dbReference>
<organism evidence="11 12">
    <name type="scientific">Astyanax mexicanus</name>
    <name type="common">Blind cave fish</name>
    <name type="synonym">Astyanax fasciatus mexicanus</name>
    <dbReference type="NCBI Taxonomy" id="7994"/>
    <lineage>
        <taxon>Eukaryota</taxon>
        <taxon>Metazoa</taxon>
        <taxon>Chordata</taxon>
        <taxon>Craniata</taxon>
        <taxon>Vertebrata</taxon>
        <taxon>Euteleostomi</taxon>
        <taxon>Actinopterygii</taxon>
        <taxon>Neopterygii</taxon>
        <taxon>Teleostei</taxon>
        <taxon>Ostariophysi</taxon>
        <taxon>Characiformes</taxon>
        <taxon>Characoidei</taxon>
        <taxon>Acestrorhamphidae</taxon>
        <taxon>Acestrorhamphinae</taxon>
        <taxon>Astyanax</taxon>
    </lineage>
</organism>
<reference evidence="11" key="1">
    <citation type="submission" date="2025-08" db="UniProtKB">
        <authorList>
            <consortium name="Ensembl"/>
        </authorList>
    </citation>
    <scope>IDENTIFICATION</scope>
</reference>
<keyword evidence="2 8" id="KW-0479">Metal-binding</keyword>
<dbReference type="SUPFAM" id="SSF51197">
    <property type="entry name" value="Clavaminate synthase-like"/>
    <property type="match status" value="1"/>
</dbReference>
<feature type="compositionally biased region" description="Polar residues" evidence="9">
    <location>
        <begin position="268"/>
        <end position="303"/>
    </location>
</feature>
<evidence type="ECO:0000256" key="9">
    <source>
        <dbReference type="SAM" id="MobiDB-lite"/>
    </source>
</evidence>
<dbReference type="InterPro" id="IPR003347">
    <property type="entry name" value="JmjC_dom"/>
</dbReference>
<accession>A0A8B9KDG2</accession>
<dbReference type="GO" id="GO:0000118">
    <property type="term" value="C:histone deacetylase complex"/>
    <property type="evidence" value="ECO:0007669"/>
    <property type="project" value="UniProtKB-UniRule"/>
</dbReference>
<evidence type="ECO:0000256" key="3">
    <source>
        <dbReference type="ARBA" id="ARBA00023002"/>
    </source>
</evidence>
<evidence type="ECO:0000256" key="7">
    <source>
        <dbReference type="ARBA" id="ARBA00047648"/>
    </source>
</evidence>
<sequence length="1144" mass="124025">MFQTPKTATLAAGFSPSQPKQSSGAVFGDVPAQTNGSSQENKSFGFYFANSKEPQQQASDPSQNLFFQCMSQTQAQSPSIAQVQTKDSNYFTALSECLSKEPPSLFKAAAPAEGIKKAVVASASVGLFGSASPGSLASLKELPKVPDAKPAGNGILATKPFGAGGETLGKIGAGFPTAVGSSPAVSSADISKPSIGLGASLGPGSTGLGGTSGGMRNTSSAAPVGGFGLLSGGKASEAHENLFLQASKESNPFLAYSGAVSHGPFSGLSTSKQLPSSVSTPLPTGSSGVTSQDPPVSDNQPNLFTMVEPPKGILSSQFVGSAAASSSSSSSSSSHASFVSSQDGQQVLKSTKEGSEAGSAACVNSAEGQAATSVLKDQSKVRRLKQSGEAFLQDGSCINVAPHLHKCRECRLERYRKSRDQESDDDDDPNVACRFFHFRRLAFTKKGVLRVEGFLSPQQSDNMAMGLWLPTINAQESLDLDTSKYILANVGDQFCQLVMSEKEAMMMVEPHQKVAWKRAVRGVREMCDVCETTLFNIHWVCRKCGFGVCLDCYRLRKNRPPDEVDDCSDDEVFSWLKCAKGQPHEPQNLMPTQIIPGTALYNIGDMVHAARGKWGIKANCPCTSRHNKPAVTLSKPSGPSPKLFNSLLLGSGPAQPKAEGTSLRDLLNSGPGKLTQAPDGGVPFPSVFTSSSSGTEHVSPCLLFQSDKMKGGLPTILDHIIASVVENKKAEGRRASGSTETGELPNIPRREGAMGLSVLDPHTSHSWLCDGRLLCLQDPSNGNNWKIFRECWKQGQPVLVSGIHKRLKSELWKPEAFSEEFGDQDVDLVNCRNCAIISDVKVREFWDGFQIISKRLQGSDGQPMVLKLKDWPPGEDFRDMMPTRFDDLMDNLPLPEYTKRDGRLNLASRLPNFFVRPDLGPKMYNAYGLISTEDRKVGTTNLHLDVSDAVNVMVYVGIPEGEGDQEREVAITIEEGDVDEMTKRRVYEAKEKPGALWHIYAAKDAEKIRELLRKVGEEQGQENPPDHDPIHDQSWYLDQVLRRRLYEEYGVQGWSIVQFLGDAVFIPAGAPHQVHNLYSCIKVAEDFVSPEHVKHCFRLTQEFRHLSTTHTNHEDKLQVKNIIYHAVKDSVGTLKAHESKLVRS</sequence>
<dbReference type="GO" id="GO:0070988">
    <property type="term" value="P:demethylation"/>
    <property type="evidence" value="ECO:0007669"/>
    <property type="project" value="UniProtKB-UniRule"/>
</dbReference>
<evidence type="ECO:0000313" key="12">
    <source>
        <dbReference type="Proteomes" id="UP000694621"/>
    </source>
</evidence>
<comment type="domain">
    <text evidence="8">The JmjC domain and the C6-type zinc-finger are required for the demethylation activity.</text>
</comment>
<keyword evidence="5 8" id="KW-0539">Nucleus</keyword>
<evidence type="ECO:0000256" key="5">
    <source>
        <dbReference type="ARBA" id="ARBA00023242"/>
    </source>
</evidence>
<evidence type="ECO:0000256" key="8">
    <source>
        <dbReference type="RuleBase" id="RU369087"/>
    </source>
</evidence>
<dbReference type="SMART" id="SM00558">
    <property type="entry name" value="JmjC"/>
    <property type="match status" value="1"/>
</dbReference>
<proteinExistence type="inferred from homology"/>
<evidence type="ECO:0000256" key="6">
    <source>
        <dbReference type="ARBA" id="ARBA00037987"/>
    </source>
</evidence>
<dbReference type="Proteomes" id="UP000694621">
    <property type="component" value="Unplaced"/>
</dbReference>
<dbReference type="Pfam" id="PF02373">
    <property type="entry name" value="JmjC"/>
    <property type="match status" value="1"/>
</dbReference>
<comment type="similarity">
    <text evidence="6 8">Belongs to the JHDM2 histone demethylase family.</text>
</comment>
<evidence type="ECO:0000256" key="1">
    <source>
        <dbReference type="ARBA" id="ARBA00004123"/>
    </source>
</evidence>
<keyword evidence="3" id="KW-0560">Oxidoreductase</keyword>
<dbReference type="GO" id="GO:0046872">
    <property type="term" value="F:metal ion binding"/>
    <property type="evidence" value="ECO:0007669"/>
    <property type="project" value="UniProtKB-UniRule"/>
</dbReference>
<dbReference type="GO" id="GO:0000785">
    <property type="term" value="C:chromatin"/>
    <property type="evidence" value="ECO:0007669"/>
    <property type="project" value="TreeGrafter"/>
</dbReference>
<feature type="region of interest" description="Disordered" evidence="9">
    <location>
        <begin position="324"/>
        <end position="353"/>
    </location>
</feature>
<comment type="domain">
    <text evidence="8">Leu-Xaa-Xaa-Leu-Leu (LXXLL) motifs are known to mediate the association with nuclear receptors.</text>
</comment>
<comment type="cofactor">
    <cofactor evidence="8">
        <name>Fe(2+)</name>
        <dbReference type="ChEBI" id="CHEBI:29033"/>
    </cofactor>
    <text evidence="8">Binds 1 Fe(2+) ion per subunit.</text>
</comment>
<evidence type="ECO:0000313" key="11">
    <source>
        <dbReference type="Ensembl" id="ENSAMXP00005033627.1"/>
    </source>
</evidence>
<dbReference type="Ensembl" id="ENSAMXT00005036727.1">
    <property type="protein sequence ID" value="ENSAMXP00005033627.1"/>
    <property type="gene ID" value="ENSAMXG00005015731.1"/>
</dbReference>
<dbReference type="GO" id="GO:0006357">
    <property type="term" value="P:regulation of transcription by RNA polymerase II"/>
    <property type="evidence" value="ECO:0007669"/>
    <property type="project" value="TreeGrafter"/>
</dbReference>
<evidence type="ECO:0000259" key="10">
    <source>
        <dbReference type="PROSITE" id="PS51184"/>
    </source>
</evidence>
<feature type="compositionally biased region" description="Low complexity" evidence="9">
    <location>
        <begin position="324"/>
        <end position="342"/>
    </location>
</feature>
<dbReference type="GO" id="GO:0140683">
    <property type="term" value="F:histone H3K9me/H3K9me2 demethylase activity"/>
    <property type="evidence" value="ECO:0007669"/>
    <property type="project" value="UniProtKB-EC"/>
</dbReference>
<dbReference type="PANTHER" id="PTHR12549">
    <property type="entry name" value="JMJC DOMAIN-CONTAINING HISTONE DEMETHYLATION PROTEIN"/>
    <property type="match status" value="1"/>
</dbReference>
<evidence type="ECO:0000256" key="2">
    <source>
        <dbReference type="ARBA" id="ARBA00022723"/>
    </source>
</evidence>
<dbReference type="InterPro" id="IPR045109">
    <property type="entry name" value="LSDs-like"/>
</dbReference>
<dbReference type="GO" id="GO:0031490">
    <property type="term" value="F:chromatin DNA binding"/>
    <property type="evidence" value="ECO:0007669"/>
    <property type="project" value="TreeGrafter"/>
</dbReference>
<name>A0A8B9KDG2_ASTMX</name>
<evidence type="ECO:0000256" key="4">
    <source>
        <dbReference type="ARBA" id="ARBA00023004"/>
    </source>
</evidence>